<reference evidence="6 7" key="1">
    <citation type="journal article" date="2018" name="Nat. Ecol. Evol.">
        <title>Shark genomes provide insights into elasmobranch evolution and the origin of vertebrates.</title>
        <authorList>
            <person name="Hara Y"/>
            <person name="Yamaguchi K"/>
            <person name="Onimaru K"/>
            <person name="Kadota M"/>
            <person name="Koyanagi M"/>
            <person name="Keeley SD"/>
            <person name="Tatsumi K"/>
            <person name="Tanaka K"/>
            <person name="Motone F"/>
            <person name="Kageyama Y"/>
            <person name="Nozu R"/>
            <person name="Adachi N"/>
            <person name="Nishimura O"/>
            <person name="Nakagawa R"/>
            <person name="Tanegashima C"/>
            <person name="Kiyatake I"/>
            <person name="Matsumoto R"/>
            <person name="Murakumo K"/>
            <person name="Nishida K"/>
            <person name="Terakita A"/>
            <person name="Kuratani S"/>
            <person name="Sato K"/>
            <person name="Hyodo S Kuraku.S."/>
        </authorList>
    </citation>
    <scope>NUCLEOTIDE SEQUENCE [LARGE SCALE GENOMIC DNA]</scope>
</reference>
<dbReference type="AlphaFoldDB" id="A0A401SME5"/>
<accession>A0A401SME5</accession>
<evidence type="ECO:0000256" key="4">
    <source>
        <dbReference type="ARBA" id="ARBA00023136"/>
    </source>
</evidence>
<dbReference type="EMBL" id="BEZZ01000373">
    <property type="protein sequence ID" value="GCC31569.1"/>
    <property type="molecule type" value="Genomic_DNA"/>
</dbReference>
<dbReference type="OMA" id="MMPMHFF"/>
<dbReference type="PANTHER" id="PTHR12483">
    <property type="entry name" value="SOLUTE CARRIER FAMILY 31 COPPER TRANSPORTERS"/>
    <property type="match status" value="1"/>
</dbReference>
<feature type="transmembrane region" description="Helical" evidence="5">
    <location>
        <begin position="115"/>
        <end position="138"/>
    </location>
</feature>
<feature type="transmembrane region" description="Helical" evidence="5">
    <location>
        <begin position="87"/>
        <end position="109"/>
    </location>
</feature>
<keyword evidence="7" id="KW-1185">Reference proteome</keyword>
<feature type="transmembrane region" description="Helical" evidence="5">
    <location>
        <begin position="20"/>
        <end position="44"/>
    </location>
</feature>
<sequence length="141" mass="16016">MMPMYFFASDQVVLLFDFWNIHSVAGMVLTVVIVLLMTVLYEMLKVETVKLDKKILDLVAAPPNPQDETAETLPINPNSQKTSCKRWIWVHVLQSVLHIIQVVLSYFLMLCAMSYNVWVFLSIIAGAGIGYFVAYPLIKTC</sequence>
<dbReference type="STRING" id="137246.A0A401SME5"/>
<comment type="caution">
    <text evidence="6">The sequence shown here is derived from an EMBL/GenBank/DDBJ whole genome shotgun (WGS) entry which is preliminary data.</text>
</comment>
<evidence type="ECO:0000256" key="5">
    <source>
        <dbReference type="RuleBase" id="RU367022"/>
    </source>
</evidence>
<comment type="subcellular location">
    <subcellularLocation>
        <location evidence="1">Late endosome membrane</location>
        <topology evidence="1">Multi-pass membrane protein</topology>
    </subcellularLocation>
    <subcellularLocation>
        <location evidence="5">Membrane</location>
        <topology evidence="5">Multi-pass membrane protein</topology>
    </subcellularLocation>
</comment>
<name>A0A401SME5_CHIPU</name>
<keyword evidence="5" id="KW-0187">Copper transport</keyword>
<keyword evidence="5" id="KW-0813">Transport</keyword>
<dbReference type="PANTHER" id="PTHR12483:SF8">
    <property type="entry name" value="PROTEIN SLC31A2"/>
    <property type="match status" value="1"/>
</dbReference>
<keyword evidence="4 5" id="KW-0472">Membrane</keyword>
<keyword evidence="3 5" id="KW-1133">Transmembrane helix</keyword>
<keyword evidence="5" id="KW-0406">Ion transport</keyword>
<gene>
    <name evidence="6" type="ORF">chiPu_0010028</name>
</gene>
<dbReference type="InterPro" id="IPR007274">
    <property type="entry name" value="Cop_transporter"/>
</dbReference>
<protein>
    <recommendedName>
        <fullName evidence="5">Copper transport protein</fullName>
    </recommendedName>
</protein>
<evidence type="ECO:0000313" key="7">
    <source>
        <dbReference type="Proteomes" id="UP000287033"/>
    </source>
</evidence>
<evidence type="ECO:0000256" key="1">
    <source>
        <dbReference type="ARBA" id="ARBA00004107"/>
    </source>
</evidence>
<keyword evidence="5" id="KW-0186">Copper</keyword>
<keyword evidence="2 5" id="KW-0812">Transmembrane</keyword>
<evidence type="ECO:0000256" key="3">
    <source>
        <dbReference type="ARBA" id="ARBA00022989"/>
    </source>
</evidence>
<evidence type="ECO:0000256" key="2">
    <source>
        <dbReference type="ARBA" id="ARBA00022692"/>
    </source>
</evidence>
<organism evidence="6 7">
    <name type="scientific">Chiloscyllium punctatum</name>
    <name type="common">Brownbanded bambooshark</name>
    <name type="synonym">Hemiscyllium punctatum</name>
    <dbReference type="NCBI Taxonomy" id="137246"/>
    <lineage>
        <taxon>Eukaryota</taxon>
        <taxon>Metazoa</taxon>
        <taxon>Chordata</taxon>
        <taxon>Craniata</taxon>
        <taxon>Vertebrata</taxon>
        <taxon>Chondrichthyes</taxon>
        <taxon>Elasmobranchii</taxon>
        <taxon>Galeomorphii</taxon>
        <taxon>Galeoidea</taxon>
        <taxon>Orectolobiformes</taxon>
        <taxon>Hemiscylliidae</taxon>
        <taxon>Chiloscyllium</taxon>
    </lineage>
</organism>
<dbReference type="GO" id="GO:0005375">
    <property type="term" value="F:copper ion transmembrane transporter activity"/>
    <property type="evidence" value="ECO:0007669"/>
    <property type="project" value="UniProtKB-UniRule"/>
</dbReference>
<evidence type="ECO:0000313" key="6">
    <source>
        <dbReference type="EMBL" id="GCC31569.1"/>
    </source>
</evidence>
<dbReference type="OrthoDB" id="73901at2759"/>
<dbReference type="Proteomes" id="UP000287033">
    <property type="component" value="Unassembled WGS sequence"/>
</dbReference>
<comment type="similarity">
    <text evidence="5">Belongs to the copper transporter (Ctr) (TC 1.A.56) family. SLC31A subfamily.</text>
</comment>
<dbReference type="Pfam" id="PF04145">
    <property type="entry name" value="Ctr"/>
    <property type="match status" value="1"/>
</dbReference>
<proteinExistence type="inferred from homology"/>
<dbReference type="GO" id="GO:0031902">
    <property type="term" value="C:late endosome membrane"/>
    <property type="evidence" value="ECO:0007669"/>
    <property type="project" value="UniProtKB-SubCell"/>
</dbReference>